<dbReference type="InterPro" id="IPR011335">
    <property type="entry name" value="Restrct_endonuc-II-like"/>
</dbReference>
<name>A0A9J6FMI6_HAELO</name>
<dbReference type="EMBL" id="JABSTR010000002">
    <property type="protein sequence ID" value="KAH9364067.1"/>
    <property type="molecule type" value="Genomic_DNA"/>
</dbReference>
<dbReference type="AlphaFoldDB" id="A0A9J6FMI6"/>
<reference evidence="2 3" key="1">
    <citation type="journal article" date="2020" name="Cell">
        <title>Large-Scale Comparative Analyses of Tick Genomes Elucidate Their Genetic Diversity and Vector Capacities.</title>
        <authorList>
            <consortium name="Tick Genome and Microbiome Consortium (TIGMIC)"/>
            <person name="Jia N."/>
            <person name="Wang J."/>
            <person name="Shi W."/>
            <person name="Du L."/>
            <person name="Sun Y."/>
            <person name="Zhan W."/>
            <person name="Jiang J.F."/>
            <person name="Wang Q."/>
            <person name="Zhang B."/>
            <person name="Ji P."/>
            <person name="Bell-Sakyi L."/>
            <person name="Cui X.M."/>
            <person name="Yuan T.T."/>
            <person name="Jiang B.G."/>
            <person name="Yang W.F."/>
            <person name="Lam T.T."/>
            <person name="Chang Q.C."/>
            <person name="Ding S.J."/>
            <person name="Wang X.J."/>
            <person name="Zhu J.G."/>
            <person name="Ruan X.D."/>
            <person name="Zhao L."/>
            <person name="Wei J.T."/>
            <person name="Ye R.Z."/>
            <person name="Que T.C."/>
            <person name="Du C.H."/>
            <person name="Zhou Y.H."/>
            <person name="Cheng J.X."/>
            <person name="Dai P.F."/>
            <person name="Guo W.B."/>
            <person name="Han X.H."/>
            <person name="Huang E.J."/>
            <person name="Li L.F."/>
            <person name="Wei W."/>
            <person name="Gao Y.C."/>
            <person name="Liu J.Z."/>
            <person name="Shao H.Z."/>
            <person name="Wang X."/>
            <person name="Wang C.C."/>
            <person name="Yang T.C."/>
            <person name="Huo Q.B."/>
            <person name="Li W."/>
            <person name="Chen H.Y."/>
            <person name="Chen S.E."/>
            <person name="Zhou L.G."/>
            <person name="Ni X.B."/>
            <person name="Tian J.H."/>
            <person name="Sheng Y."/>
            <person name="Liu T."/>
            <person name="Pan Y.S."/>
            <person name="Xia L.Y."/>
            <person name="Li J."/>
            <person name="Zhao F."/>
            <person name="Cao W.C."/>
        </authorList>
    </citation>
    <scope>NUCLEOTIDE SEQUENCE [LARGE SCALE GENOMIC DNA]</scope>
    <source>
        <strain evidence="2">HaeL-2018</strain>
    </source>
</reference>
<protein>
    <recommendedName>
        <fullName evidence="1">YqaJ viral recombinase domain-containing protein</fullName>
    </recommendedName>
</protein>
<gene>
    <name evidence="2" type="ORF">HPB48_014768</name>
</gene>
<dbReference type="GO" id="GO:0006281">
    <property type="term" value="P:DNA repair"/>
    <property type="evidence" value="ECO:0007669"/>
    <property type="project" value="UniProtKB-ARBA"/>
</dbReference>
<accession>A0A9J6FMI6</accession>
<dbReference type="PANTHER" id="PTHR46609:SF8">
    <property type="entry name" value="YQAJ VIRAL RECOMBINASE DOMAIN-CONTAINING PROTEIN"/>
    <property type="match status" value="1"/>
</dbReference>
<dbReference type="VEuPathDB" id="VectorBase:HLOH_041485"/>
<dbReference type="Gene3D" id="3.90.320.10">
    <property type="match status" value="1"/>
</dbReference>
<dbReference type="Proteomes" id="UP000821853">
    <property type="component" value="Chromosome 10"/>
</dbReference>
<dbReference type="InterPro" id="IPR019080">
    <property type="entry name" value="YqaJ_viral_recombinase"/>
</dbReference>
<dbReference type="InterPro" id="IPR011604">
    <property type="entry name" value="PDDEXK-like_dom_sf"/>
</dbReference>
<dbReference type="SUPFAM" id="SSF52980">
    <property type="entry name" value="Restriction endonuclease-like"/>
    <property type="match status" value="1"/>
</dbReference>
<dbReference type="PANTHER" id="PTHR46609">
    <property type="entry name" value="EXONUCLEASE, PHAGE-TYPE/RECB, C-TERMINAL DOMAIN-CONTAINING PROTEIN"/>
    <property type="match status" value="1"/>
</dbReference>
<dbReference type="InterPro" id="IPR051703">
    <property type="entry name" value="NF-kappa-B_Signaling_Reg"/>
</dbReference>
<sequence length="221" mass="24980">MKPDTTPEEFAEKVERQLNELRVDEEACEQIEAQTRGQADNPNWFEHRRLRLKASNSHAVCVRKHSTPCDALVKTLLHPRCFTNAATEPRKQHGECLLSSYMQQTKRDVQPCGLFVDLEHGFLAASPDGVVGKDRIVEVKCLLTSKGAEPMEAARTFAEKKEKDGDPGDSFVSPEGISATSWCTQPREYMCKRYFGMTFSGQQKWSHSCCDSTQTAFFQKL</sequence>
<feature type="domain" description="YqaJ viral recombinase" evidence="1">
    <location>
        <begin position="44"/>
        <end position="144"/>
    </location>
</feature>
<comment type="caution">
    <text evidence="2">The sequence shown here is derived from an EMBL/GenBank/DDBJ whole genome shotgun (WGS) entry which is preliminary data.</text>
</comment>
<evidence type="ECO:0000313" key="2">
    <source>
        <dbReference type="EMBL" id="KAH9364067.1"/>
    </source>
</evidence>
<evidence type="ECO:0000259" key="1">
    <source>
        <dbReference type="Pfam" id="PF09588"/>
    </source>
</evidence>
<keyword evidence="3" id="KW-1185">Reference proteome</keyword>
<organism evidence="2 3">
    <name type="scientific">Haemaphysalis longicornis</name>
    <name type="common">Bush tick</name>
    <dbReference type="NCBI Taxonomy" id="44386"/>
    <lineage>
        <taxon>Eukaryota</taxon>
        <taxon>Metazoa</taxon>
        <taxon>Ecdysozoa</taxon>
        <taxon>Arthropoda</taxon>
        <taxon>Chelicerata</taxon>
        <taxon>Arachnida</taxon>
        <taxon>Acari</taxon>
        <taxon>Parasitiformes</taxon>
        <taxon>Ixodida</taxon>
        <taxon>Ixodoidea</taxon>
        <taxon>Ixodidae</taxon>
        <taxon>Haemaphysalinae</taxon>
        <taxon>Haemaphysalis</taxon>
    </lineage>
</organism>
<dbReference type="OrthoDB" id="6514066at2759"/>
<dbReference type="CDD" id="cd22343">
    <property type="entry name" value="PDDEXK_lambda_exonuclease-like"/>
    <property type="match status" value="1"/>
</dbReference>
<proteinExistence type="predicted"/>
<evidence type="ECO:0000313" key="3">
    <source>
        <dbReference type="Proteomes" id="UP000821853"/>
    </source>
</evidence>
<dbReference type="Pfam" id="PF09588">
    <property type="entry name" value="YqaJ"/>
    <property type="match status" value="1"/>
</dbReference>